<keyword evidence="7" id="KW-1185">Reference proteome</keyword>
<dbReference type="InterPro" id="IPR001647">
    <property type="entry name" value="HTH_TetR"/>
</dbReference>
<dbReference type="RefSeq" id="WP_344681781.1">
    <property type="nucleotide sequence ID" value="NZ_BAAAVT010000012.1"/>
</dbReference>
<dbReference type="PANTHER" id="PTHR30055:SF234">
    <property type="entry name" value="HTH-TYPE TRANSCRIPTIONAL REGULATOR BETI"/>
    <property type="match status" value="1"/>
</dbReference>
<protein>
    <recommendedName>
        <fullName evidence="5">HTH tetR-type domain-containing protein</fullName>
    </recommendedName>
</protein>
<dbReference type="SUPFAM" id="SSF46689">
    <property type="entry name" value="Homeodomain-like"/>
    <property type="match status" value="1"/>
</dbReference>
<name>A0ABP6M1Y3_9MICC</name>
<feature type="DNA-binding region" description="H-T-H motif" evidence="4">
    <location>
        <begin position="38"/>
        <end position="57"/>
    </location>
</feature>
<keyword evidence="2 4" id="KW-0238">DNA-binding</keyword>
<dbReference type="Gene3D" id="1.10.357.10">
    <property type="entry name" value="Tetracycline Repressor, domain 2"/>
    <property type="match status" value="1"/>
</dbReference>
<dbReference type="Pfam" id="PF00440">
    <property type="entry name" value="TetR_N"/>
    <property type="match status" value="1"/>
</dbReference>
<reference evidence="7" key="1">
    <citation type="journal article" date="2019" name="Int. J. Syst. Evol. Microbiol.">
        <title>The Global Catalogue of Microorganisms (GCM) 10K type strain sequencing project: providing services to taxonomists for standard genome sequencing and annotation.</title>
        <authorList>
            <consortium name="The Broad Institute Genomics Platform"/>
            <consortium name="The Broad Institute Genome Sequencing Center for Infectious Disease"/>
            <person name="Wu L."/>
            <person name="Ma J."/>
        </authorList>
    </citation>
    <scope>NUCLEOTIDE SEQUENCE [LARGE SCALE GENOMIC DNA]</scope>
    <source>
        <strain evidence="7">JCM 14309</strain>
    </source>
</reference>
<evidence type="ECO:0000256" key="3">
    <source>
        <dbReference type="ARBA" id="ARBA00023163"/>
    </source>
</evidence>
<evidence type="ECO:0000256" key="2">
    <source>
        <dbReference type="ARBA" id="ARBA00023125"/>
    </source>
</evidence>
<keyword evidence="1" id="KW-0805">Transcription regulation</keyword>
<keyword evidence="3" id="KW-0804">Transcription</keyword>
<dbReference type="Proteomes" id="UP001500236">
    <property type="component" value="Unassembled WGS sequence"/>
</dbReference>
<feature type="domain" description="HTH tetR-type" evidence="5">
    <location>
        <begin position="15"/>
        <end position="75"/>
    </location>
</feature>
<dbReference type="InterPro" id="IPR009057">
    <property type="entry name" value="Homeodomain-like_sf"/>
</dbReference>
<dbReference type="InterPro" id="IPR036271">
    <property type="entry name" value="Tet_transcr_reg_TetR-rel_C_sf"/>
</dbReference>
<evidence type="ECO:0000256" key="1">
    <source>
        <dbReference type="ARBA" id="ARBA00023015"/>
    </source>
</evidence>
<dbReference type="SUPFAM" id="SSF48498">
    <property type="entry name" value="Tetracyclin repressor-like, C-terminal domain"/>
    <property type="match status" value="1"/>
</dbReference>
<gene>
    <name evidence="6" type="ORF">GCM10010529_20710</name>
</gene>
<comment type="caution">
    <text evidence="6">The sequence shown here is derived from an EMBL/GenBank/DDBJ whole genome shotgun (WGS) entry which is preliminary data.</text>
</comment>
<evidence type="ECO:0000313" key="7">
    <source>
        <dbReference type="Proteomes" id="UP001500236"/>
    </source>
</evidence>
<evidence type="ECO:0000259" key="5">
    <source>
        <dbReference type="PROSITE" id="PS50977"/>
    </source>
</evidence>
<sequence>MVSRITSTASRKDPEERRHEIIAEAARLAVAVGLERITLRAVAAGINVRPGLISHYFPTVDDLLVAACERALSDERSRLIPAEGTPLMRLAQMIARLEGGHADDLSRLWLNARHLSRHHPRLAETLVAQEELDRERLIALIEDGIAEGTFPAQDPLTACVRIFVAVDGAGAYVNSSLAGDSAAHHAAYRRFITDVAQWALGLPPDRLREKVDLVVAELSGP</sequence>
<evidence type="ECO:0000256" key="4">
    <source>
        <dbReference type="PROSITE-ProRule" id="PRU00335"/>
    </source>
</evidence>
<dbReference type="EMBL" id="BAAAVT010000012">
    <property type="protein sequence ID" value="GAA3067864.1"/>
    <property type="molecule type" value="Genomic_DNA"/>
</dbReference>
<organism evidence="6 7">
    <name type="scientific">Nesterenkonia aethiopica</name>
    <dbReference type="NCBI Taxonomy" id="269144"/>
    <lineage>
        <taxon>Bacteria</taxon>
        <taxon>Bacillati</taxon>
        <taxon>Actinomycetota</taxon>
        <taxon>Actinomycetes</taxon>
        <taxon>Micrococcales</taxon>
        <taxon>Micrococcaceae</taxon>
        <taxon>Nesterenkonia</taxon>
    </lineage>
</organism>
<dbReference type="PANTHER" id="PTHR30055">
    <property type="entry name" value="HTH-TYPE TRANSCRIPTIONAL REGULATOR RUTR"/>
    <property type="match status" value="1"/>
</dbReference>
<proteinExistence type="predicted"/>
<evidence type="ECO:0000313" key="6">
    <source>
        <dbReference type="EMBL" id="GAA3067864.1"/>
    </source>
</evidence>
<accession>A0ABP6M1Y3</accession>
<dbReference type="PROSITE" id="PS50977">
    <property type="entry name" value="HTH_TETR_2"/>
    <property type="match status" value="1"/>
</dbReference>
<dbReference type="InterPro" id="IPR050109">
    <property type="entry name" value="HTH-type_TetR-like_transc_reg"/>
</dbReference>